<dbReference type="InterPro" id="IPR016181">
    <property type="entry name" value="Acyl_CoA_acyltransferase"/>
</dbReference>
<gene>
    <name evidence="6" type="ORF">FHS39_001032</name>
</gene>
<dbReference type="InterPro" id="IPR041380">
    <property type="entry name" value="Acetyltransf_17"/>
</dbReference>
<dbReference type="Proteomes" id="UP000556084">
    <property type="component" value="Unassembled WGS sequence"/>
</dbReference>
<dbReference type="SUPFAM" id="SSF55718">
    <property type="entry name" value="SCP-like"/>
    <property type="match status" value="1"/>
</dbReference>
<dbReference type="NCBIfam" id="NF002367">
    <property type="entry name" value="PRK01346.1-4"/>
    <property type="match status" value="1"/>
</dbReference>
<feature type="binding site" evidence="4">
    <location>
        <begin position="83"/>
        <end position="85"/>
    </location>
    <ligand>
        <name>acetyl-CoA</name>
        <dbReference type="ChEBI" id="CHEBI:57288"/>
    </ligand>
</feature>
<protein>
    <submittedName>
        <fullName evidence="6">Putative acetyltransferase</fullName>
    </submittedName>
</protein>
<evidence type="ECO:0000259" key="5">
    <source>
        <dbReference type="PROSITE" id="PS51186"/>
    </source>
</evidence>
<dbReference type="PANTHER" id="PTHR37817:SF1">
    <property type="entry name" value="N-ACETYLTRANSFERASE EIS"/>
    <property type="match status" value="1"/>
</dbReference>
<keyword evidence="2 4" id="KW-0808">Transferase</keyword>
<dbReference type="Pfam" id="PF17668">
    <property type="entry name" value="Acetyltransf_17"/>
    <property type="match status" value="1"/>
</dbReference>
<comment type="caution">
    <text evidence="6">The sequence shown here is derived from an EMBL/GenBank/DDBJ whole genome shotgun (WGS) entry which is preliminary data.</text>
</comment>
<proteinExistence type="inferred from homology"/>
<dbReference type="Gene3D" id="3.30.1050.10">
    <property type="entry name" value="SCP2 sterol-binding domain"/>
    <property type="match status" value="1"/>
</dbReference>
<feature type="active site" description="Proton acceptor; via carboxylate" evidence="4">
    <location>
        <position position="414"/>
    </location>
</feature>
<evidence type="ECO:0000313" key="6">
    <source>
        <dbReference type="EMBL" id="MBB4892032.1"/>
    </source>
</evidence>
<dbReference type="Gene3D" id="3.40.630.30">
    <property type="match status" value="2"/>
</dbReference>
<dbReference type="InterPro" id="IPR051554">
    <property type="entry name" value="Acetyltransferase_Eis"/>
</dbReference>
<comment type="similarity">
    <text evidence="1 4">Belongs to the acetyltransferase Eis family.</text>
</comment>
<dbReference type="PANTHER" id="PTHR37817">
    <property type="entry name" value="N-ACETYLTRANSFERASE EIS"/>
    <property type="match status" value="1"/>
</dbReference>
<comment type="caution">
    <text evidence="4">Lacks conserved residue(s) required for the propagation of feature annotation.</text>
</comment>
<dbReference type="HAMAP" id="MF_01812">
    <property type="entry name" value="Eis"/>
    <property type="match status" value="1"/>
</dbReference>
<sequence>MNLEVRTITEPDLPDWMRAVRTGFLRPPAVTKEEVELRRSSMDFDRTQGAYDGGRCVATFRSFTQRLSVPGGASLTANAVSNVTVSPTHRRRGLLGRMMDRDLRAAKERGDAVATLIAAEYPIYGRYGFGPVTSVTEWEVDVARAGLDPRHAGPADGGRVDLVDGDTVRELCPDLHERLRAVRHGVIDRTERWWEYATGALVRPGSPPWTEPFHAVYRAPDGTVEGLLTYTADDRWEAKRPQNTATVRDLIAVTPTAERALWHYLLSVDWITRVKTGFRAPDDLLPHLLPDPRAARVTTHADYLWLRPLDVPAMLSARTYACPGTLVLDVTDPAGYAAGRYLLDAGPDGASCTPTTRPAELSLDAGDLASLYLGDETAVRLAALGRVTEGRPGAALLADVLLRTGRRPWCPDVF</sequence>
<accession>A0A7W7LKS8</accession>
<reference evidence="6 7" key="1">
    <citation type="submission" date="2020-08" db="EMBL/GenBank/DDBJ databases">
        <title>Genomic Encyclopedia of Type Strains, Phase III (KMG-III): the genomes of soil and plant-associated and newly described type strains.</title>
        <authorList>
            <person name="Whitman W."/>
        </authorList>
    </citation>
    <scope>NUCLEOTIDE SEQUENCE [LARGE SCALE GENOMIC DNA]</scope>
    <source>
        <strain evidence="6 7">CECT 3266</strain>
    </source>
</reference>
<feature type="domain" description="N-acetyltransferase" evidence="5">
    <location>
        <begin position="3"/>
        <end position="154"/>
    </location>
</feature>
<dbReference type="InterPro" id="IPR036527">
    <property type="entry name" value="SCP2_sterol-bd_dom_sf"/>
</dbReference>
<feature type="active site" description="Proton donor" evidence="4">
    <location>
        <position position="124"/>
    </location>
</feature>
<keyword evidence="7" id="KW-1185">Reference proteome</keyword>
<organism evidence="6 7">
    <name type="scientific">Streptomyces olivoverticillatus</name>
    <dbReference type="NCBI Taxonomy" id="66427"/>
    <lineage>
        <taxon>Bacteria</taxon>
        <taxon>Bacillati</taxon>
        <taxon>Actinomycetota</taxon>
        <taxon>Actinomycetes</taxon>
        <taxon>Kitasatosporales</taxon>
        <taxon>Streptomycetaceae</taxon>
        <taxon>Streptomyces</taxon>
    </lineage>
</organism>
<dbReference type="InterPro" id="IPR025559">
    <property type="entry name" value="Eis_dom"/>
</dbReference>
<feature type="binding site" evidence="4">
    <location>
        <begin position="91"/>
        <end position="96"/>
    </location>
    <ligand>
        <name>acetyl-CoA</name>
        <dbReference type="ChEBI" id="CHEBI:57288"/>
    </ligand>
</feature>
<dbReference type="PROSITE" id="PS51186">
    <property type="entry name" value="GNAT"/>
    <property type="match status" value="1"/>
</dbReference>
<dbReference type="AlphaFoldDB" id="A0A7W7LKS8"/>
<keyword evidence="3 4" id="KW-0012">Acyltransferase</keyword>
<dbReference type="RefSeq" id="WP_184346512.1">
    <property type="nucleotide sequence ID" value="NZ_JACHJH010000001.1"/>
</dbReference>
<dbReference type="SUPFAM" id="SSF55729">
    <property type="entry name" value="Acyl-CoA N-acyltransferases (Nat)"/>
    <property type="match status" value="1"/>
</dbReference>
<evidence type="ECO:0000256" key="4">
    <source>
        <dbReference type="HAMAP-Rule" id="MF_01812"/>
    </source>
</evidence>
<evidence type="ECO:0000256" key="3">
    <source>
        <dbReference type="ARBA" id="ARBA00023315"/>
    </source>
</evidence>
<dbReference type="Pfam" id="PF13527">
    <property type="entry name" value="Acetyltransf_9"/>
    <property type="match status" value="1"/>
</dbReference>
<evidence type="ECO:0000313" key="7">
    <source>
        <dbReference type="Proteomes" id="UP000556084"/>
    </source>
</evidence>
<dbReference type="InterPro" id="IPR000182">
    <property type="entry name" value="GNAT_dom"/>
</dbReference>
<comment type="subunit">
    <text evidence="4">Homohexamer; trimer of dimers.</text>
</comment>
<dbReference type="GO" id="GO:0030649">
    <property type="term" value="P:aminoglycoside antibiotic catabolic process"/>
    <property type="evidence" value="ECO:0007669"/>
    <property type="project" value="TreeGrafter"/>
</dbReference>
<dbReference type="EMBL" id="JACHJH010000001">
    <property type="protein sequence ID" value="MBB4892032.1"/>
    <property type="molecule type" value="Genomic_DNA"/>
</dbReference>
<evidence type="ECO:0000256" key="2">
    <source>
        <dbReference type="ARBA" id="ARBA00022679"/>
    </source>
</evidence>
<name>A0A7W7LKS8_9ACTN</name>
<dbReference type="InterPro" id="IPR022902">
    <property type="entry name" value="NAcTrfase_Eis"/>
</dbReference>
<dbReference type="GO" id="GO:0034069">
    <property type="term" value="F:aminoglycoside N-acetyltransferase activity"/>
    <property type="evidence" value="ECO:0007669"/>
    <property type="project" value="TreeGrafter"/>
</dbReference>
<evidence type="ECO:0000256" key="1">
    <source>
        <dbReference type="ARBA" id="ARBA00009213"/>
    </source>
</evidence>
<dbReference type="Pfam" id="PF13530">
    <property type="entry name" value="SCP2_2"/>
    <property type="match status" value="1"/>
</dbReference>